<comment type="caution">
    <text evidence="3">The sequence shown here is derived from an EMBL/GenBank/DDBJ whole genome shotgun (WGS) entry which is preliminary data.</text>
</comment>
<dbReference type="AlphaFoldDB" id="A0A6G3R0S8"/>
<feature type="chain" id="PRO_5026317813" evidence="2">
    <location>
        <begin position="40"/>
        <end position="168"/>
    </location>
</feature>
<keyword evidence="2" id="KW-0732">Signal</keyword>
<gene>
    <name evidence="3" type="ORF">G3I53_25150</name>
</gene>
<dbReference type="EMBL" id="JAAGMD010000699">
    <property type="protein sequence ID" value="NEA89241.1"/>
    <property type="molecule type" value="Genomic_DNA"/>
</dbReference>
<feature type="compositionally biased region" description="Low complexity" evidence="1">
    <location>
        <begin position="39"/>
        <end position="61"/>
    </location>
</feature>
<accession>A0A6G3R0S8</accession>
<feature type="region of interest" description="Disordered" evidence="1">
    <location>
        <begin position="39"/>
        <end position="66"/>
    </location>
</feature>
<organism evidence="3">
    <name type="scientific">Streptomyces sp. SID14436</name>
    <dbReference type="NCBI Taxonomy" id="2706070"/>
    <lineage>
        <taxon>Bacteria</taxon>
        <taxon>Bacillati</taxon>
        <taxon>Actinomycetota</taxon>
        <taxon>Actinomycetes</taxon>
        <taxon>Kitasatosporales</taxon>
        <taxon>Streptomycetaceae</taxon>
        <taxon>Streptomyces</taxon>
    </lineage>
</organism>
<dbReference type="RefSeq" id="WP_164337780.1">
    <property type="nucleotide sequence ID" value="NZ_JAAGMD010000699.1"/>
</dbReference>
<feature type="signal peptide" evidence="2">
    <location>
        <begin position="1"/>
        <end position="39"/>
    </location>
</feature>
<protein>
    <submittedName>
        <fullName evidence="3">Uncharacterized protein</fullName>
    </submittedName>
</protein>
<dbReference type="PROSITE" id="PS51318">
    <property type="entry name" value="TAT"/>
    <property type="match status" value="1"/>
</dbReference>
<sequence length="168" mass="17885">MTTTGRRGSLRTRAALTTVAVTAAAGLLAGVAGAGTAQAQPAAVERPTTERAAPAATAEADPTPEEQQRLREIAGAIWTPQLAAGWNMNSEVEAVLSTATGEILKCSEAFALVPRPPAFFPGPSYLRQYWKQIRDYFLVVKDNRTYRVCVVATAANYRSAIEMASMGI</sequence>
<proteinExistence type="predicted"/>
<evidence type="ECO:0000256" key="2">
    <source>
        <dbReference type="SAM" id="SignalP"/>
    </source>
</evidence>
<reference evidence="3" key="1">
    <citation type="submission" date="2020-01" db="EMBL/GenBank/DDBJ databases">
        <title>Insect and environment-associated Actinomycetes.</title>
        <authorList>
            <person name="Currrie C."/>
            <person name="Chevrette M."/>
            <person name="Carlson C."/>
            <person name="Stubbendieck R."/>
            <person name="Wendt-Pienkowski E."/>
        </authorList>
    </citation>
    <scope>NUCLEOTIDE SEQUENCE</scope>
    <source>
        <strain evidence="3">SID14436</strain>
    </source>
</reference>
<dbReference type="InterPro" id="IPR006311">
    <property type="entry name" value="TAT_signal"/>
</dbReference>
<evidence type="ECO:0000313" key="3">
    <source>
        <dbReference type="EMBL" id="NEA89241.1"/>
    </source>
</evidence>
<evidence type="ECO:0000256" key="1">
    <source>
        <dbReference type="SAM" id="MobiDB-lite"/>
    </source>
</evidence>
<name>A0A6G3R0S8_9ACTN</name>